<comment type="caution">
    <text evidence="5">The sequence shown here is derived from an EMBL/GenBank/DDBJ whole genome shotgun (WGS) entry which is preliminary data.</text>
</comment>
<feature type="binding site" evidence="2">
    <location>
        <position position="48"/>
    </location>
    <ligand>
        <name>Mg(2+)</name>
        <dbReference type="ChEBI" id="CHEBI:18420"/>
        <label>1</label>
    </ligand>
</feature>
<dbReference type="Gene3D" id="3.30.1330.10">
    <property type="entry name" value="PurM-like, N-terminal domain"/>
    <property type="match status" value="1"/>
</dbReference>
<dbReference type="EMBL" id="JAUOPG010000011">
    <property type="protein sequence ID" value="MDO6455019.1"/>
    <property type="molecule type" value="Genomic_DNA"/>
</dbReference>
<dbReference type="GO" id="GO:0000287">
    <property type="term" value="F:magnesium ion binding"/>
    <property type="evidence" value="ECO:0007669"/>
    <property type="project" value="UniProtKB-UniRule"/>
</dbReference>
<gene>
    <name evidence="2 5" type="primary">thiL</name>
    <name evidence="5" type="ORF">Q4490_15720</name>
</gene>
<comment type="caution">
    <text evidence="2">Lacks conserved residue(s) required for the propagation of feature annotation.</text>
</comment>
<evidence type="ECO:0000313" key="5">
    <source>
        <dbReference type="EMBL" id="MDO6455019.1"/>
    </source>
</evidence>
<dbReference type="Proteomes" id="UP001169862">
    <property type="component" value="Unassembled WGS sequence"/>
</dbReference>
<dbReference type="SUPFAM" id="SSF56042">
    <property type="entry name" value="PurM C-terminal domain-like"/>
    <property type="match status" value="1"/>
</dbReference>
<keyword evidence="2" id="KW-0479">Metal-binding</keyword>
<keyword evidence="2" id="KW-0067">ATP-binding</keyword>
<feature type="binding site" evidence="2">
    <location>
        <position position="123"/>
    </location>
    <ligand>
        <name>Mg(2+)</name>
        <dbReference type="ChEBI" id="CHEBI:18420"/>
        <label>1</label>
    </ligand>
</feature>
<keyword evidence="1 2" id="KW-0784">Thiamine biosynthesis</keyword>
<keyword evidence="2 5" id="KW-0418">Kinase</keyword>
<dbReference type="Pfam" id="PF00586">
    <property type="entry name" value="AIRS"/>
    <property type="match status" value="1"/>
</dbReference>
<feature type="binding site" evidence="2">
    <location>
        <position position="76"/>
    </location>
    <ligand>
        <name>Mg(2+)</name>
        <dbReference type="ChEBI" id="CHEBI:18420"/>
        <label>2</label>
    </ligand>
</feature>
<feature type="binding site" evidence="2">
    <location>
        <position position="46"/>
    </location>
    <ligand>
        <name>Mg(2+)</name>
        <dbReference type="ChEBI" id="CHEBI:18420"/>
        <label>4</label>
    </ligand>
</feature>
<comment type="miscellaneous">
    <text evidence="2">Reaction mechanism of ThiL seems to utilize a direct, inline transfer of the gamma-phosphate of ATP to TMP rather than a phosphorylated enzyme intermediate.</text>
</comment>
<dbReference type="Pfam" id="PF02769">
    <property type="entry name" value="AIRS_C"/>
    <property type="match status" value="1"/>
</dbReference>
<feature type="binding site" evidence="2">
    <location>
        <position position="31"/>
    </location>
    <ligand>
        <name>Mg(2+)</name>
        <dbReference type="ChEBI" id="CHEBI:18420"/>
        <label>4</label>
    </ligand>
</feature>
<feature type="binding site" evidence="2">
    <location>
        <position position="222"/>
    </location>
    <ligand>
        <name>Mg(2+)</name>
        <dbReference type="ChEBI" id="CHEBI:18420"/>
        <label>5</label>
    </ligand>
</feature>
<dbReference type="GO" id="GO:0009030">
    <property type="term" value="F:thiamine-phosphate kinase activity"/>
    <property type="evidence" value="ECO:0007669"/>
    <property type="project" value="UniProtKB-UniRule"/>
</dbReference>
<dbReference type="InterPro" id="IPR006283">
    <property type="entry name" value="ThiL-like"/>
</dbReference>
<feature type="binding site" evidence="2">
    <location>
        <position position="147"/>
    </location>
    <ligand>
        <name>ATP</name>
        <dbReference type="ChEBI" id="CHEBI:30616"/>
    </ligand>
</feature>
<keyword evidence="2 5" id="KW-0808">Transferase</keyword>
<feature type="binding site" evidence="2">
    <location>
        <position position="76"/>
    </location>
    <ligand>
        <name>Mg(2+)</name>
        <dbReference type="ChEBI" id="CHEBI:18420"/>
        <label>3</label>
    </ligand>
</feature>
<comment type="catalytic activity">
    <reaction evidence="2">
        <text>thiamine phosphate + ATP = thiamine diphosphate + ADP</text>
        <dbReference type="Rhea" id="RHEA:15913"/>
        <dbReference type="ChEBI" id="CHEBI:30616"/>
        <dbReference type="ChEBI" id="CHEBI:37575"/>
        <dbReference type="ChEBI" id="CHEBI:58937"/>
        <dbReference type="ChEBI" id="CHEBI:456216"/>
        <dbReference type="EC" id="2.7.4.16"/>
    </reaction>
</comment>
<dbReference type="PANTHER" id="PTHR30270">
    <property type="entry name" value="THIAMINE-MONOPHOSPHATE KINASE"/>
    <property type="match status" value="1"/>
</dbReference>
<evidence type="ECO:0000256" key="2">
    <source>
        <dbReference type="HAMAP-Rule" id="MF_02128"/>
    </source>
</evidence>
<keyword evidence="2" id="KW-0460">Magnesium</keyword>
<name>A0AAW7XPQ0_9GAMM</name>
<dbReference type="Gene3D" id="3.90.650.10">
    <property type="entry name" value="PurM-like C-terminal domain"/>
    <property type="match status" value="1"/>
</dbReference>
<dbReference type="GO" id="GO:0009229">
    <property type="term" value="P:thiamine diphosphate biosynthetic process"/>
    <property type="evidence" value="ECO:0007669"/>
    <property type="project" value="UniProtKB-UniRule"/>
</dbReference>
<dbReference type="GO" id="GO:0009228">
    <property type="term" value="P:thiamine biosynthetic process"/>
    <property type="evidence" value="ECO:0007669"/>
    <property type="project" value="UniProtKB-KW"/>
</dbReference>
<feature type="binding site" evidence="2">
    <location>
        <position position="323"/>
    </location>
    <ligand>
        <name>substrate</name>
    </ligand>
</feature>
<dbReference type="InterPro" id="IPR036921">
    <property type="entry name" value="PurM-like_N_sf"/>
</dbReference>
<dbReference type="InterPro" id="IPR010918">
    <property type="entry name" value="PurM-like_C_dom"/>
</dbReference>
<dbReference type="CDD" id="cd02194">
    <property type="entry name" value="ThiL"/>
    <property type="match status" value="1"/>
</dbReference>
<comment type="function">
    <text evidence="2">Catalyzes the ATP-dependent phosphorylation of thiamine-monophosphate (TMP) to form thiamine-pyrophosphate (TPP), the active form of vitamin B1.</text>
</comment>
<feature type="binding site" evidence="2">
    <location>
        <position position="48"/>
    </location>
    <ligand>
        <name>Mg(2+)</name>
        <dbReference type="ChEBI" id="CHEBI:18420"/>
        <label>2</label>
    </ligand>
</feature>
<dbReference type="PANTHER" id="PTHR30270:SF0">
    <property type="entry name" value="THIAMINE-MONOPHOSPHATE KINASE"/>
    <property type="match status" value="1"/>
</dbReference>
<dbReference type="NCBIfam" id="TIGR01379">
    <property type="entry name" value="thiL"/>
    <property type="match status" value="1"/>
</dbReference>
<feature type="binding site" evidence="2">
    <location>
        <position position="76"/>
    </location>
    <ligand>
        <name>Mg(2+)</name>
        <dbReference type="ChEBI" id="CHEBI:18420"/>
        <label>4</label>
    </ligand>
</feature>
<protein>
    <recommendedName>
        <fullName evidence="2">Thiamine-monophosphate kinase</fullName>
        <shortName evidence="2">TMP kinase</shortName>
        <shortName evidence="2">Thiamine-phosphate kinase</shortName>
        <ecNumber evidence="2">2.7.4.16</ecNumber>
    </recommendedName>
</protein>
<feature type="binding site" evidence="2">
    <location>
        <position position="270"/>
    </location>
    <ligand>
        <name>substrate</name>
    </ligand>
</feature>
<dbReference type="HAMAP" id="MF_02128">
    <property type="entry name" value="TMP_kinase"/>
    <property type="match status" value="1"/>
</dbReference>
<dbReference type="AlphaFoldDB" id="A0AAW7XPQ0"/>
<feature type="domain" description="PurM-like N-terminal" evidence="3">
    <location>
        <begin position="29"/>
        <end position="139"/>
    </location>
</feature>
<dbReference type="RefSeq" id="WP_303551910.1">
    <property type="nucleotide sequence ID" value="NZ_JAUOPG010000011.1"/>
</dbReference>
<feature type="domain" description="PurM-like C-terminal" evidence="4">
    <location>
        <begin position="151"/>
        <end position="312"/>
    </location>
</feature>
<sequence>MNEFELISHYFTPPNSEADIDRGVYAGIGDDCAVLSVPPGYQLVVSVDSLVVGTHFFANSPADDLAWRLLGASVSDLAAMGAIPAWISLAITMPEVDHDWLSLFSSALHDACNEYSIQLIGGDTTRGSLSLTATVHGWVPAGMALMRSGAKVGDLLCVSGTLGDSRGGLYLLEQQTQDDGSAMDNVSSDAQYLLDRFYRPEPRIALGEALIDTATACIDISDGLLGDVEHLLKASKVGVEINANCLPYSAALGRLVGNKQAISWALTGGEDFELCFTINPTNELKLQSIRHETGLPIRVVGTITSDPNDRVVRGIDAEALSGYRHFSQPANGRPSKE</sequence>
<comment type="similarity">
    <text evidence="2">Belongs to the thiamine-monophosphate kinase family.</text>
</comment>
<dbReference type="EC" id="2.7.4.16" evidence="2"/>
<dbReference type="SUPFAM" id="SSF55326">
    <property type="entry name" value="PurM N-terminal domain-like"/>
    <property type="match status" value="1"/>
</dbReference>
<evidence type="ECO:0000259" key="3">
    <source>
        <dbReference type="Pfam" id="PF00586"/>
    </source>
</evidence>
<dbReference type="InterPro" id="IPR016188">
    <property type="entry name" value="PurM-like_N"/>
</dbReference>
<evidence type="ECO:0000256" key="1">
    <source>
        <dbReference type="ARBA" id="ARBA00022977"/>
    </source>
</evidence>
<proteinExistence type="inferred from homology"/>
<comment type="pathway">
    <text evidence="2">Cofactor biosynthesis; thiamine diphosphate biosynthesis; thiamine diphosphate from thiamine phosphate: step 1/1.</text>
</comment>
<feature type="binding site" evidence="2">
    <location>
        <begin position="122"/>
        <end position="123"/>
    </location>
    <ligand>
        <name>ATP</name>
        <dbReference type="ChEBI" id="CHEBI:30616"/>
    </ligand>
</feature>
<dbReference type="PIRSF" id="PIRSF005303">
    <property type="entry name" value="Thiam_monoph_kin"/>
    <property type="match status" value="1"/>
</dbReference>
<reference evidence="5" key="1">
    <citation type="submission" date="2023-07" db="EMBL/GenBank/DDBJ databases">
        <title>Genome content predicts the carbon catabolic preferences of heterotrophic bacteria.</title>
        <authorList>
            <person name="Gralka M."/>
        </authorList>
    </citation>
    <scope>NUCLEOTIDE SEQUENCE</scope>
    <source>
        <strain evidence="5">I2M16</strain>
    </source>
</reference>
<dbReference type="GO" id="GO:0005524">
    <property type="term" value="F:ATP binding"/>
    <property type="evidence" value="ECO:0007669"/>
    <property type="project" value="UniProtKB-UniRule"/>
</dbReference>
<evidence type="ECO:0000259" key="4">
    <source>
        <dbReference type="Pfam" id="PF02769"/>
    </source>
</evidence>
<feature type="binding site" evidence="2">
    <location>
        <position position="221"/>
    </location>
    <ligand>
        <name>ATP</name>
        <dbReference type="ChEBI" id="CHEBI:30616"/>
    </ligand>
</feature>
<feature type="binding site" evidence="2">
    <location>
        <position position="219"/>
    </location>
    <ligand>
        <name>Mg(2+)</name>
        <dbReference type="ChEBI" id="CHEBI:18420"/>
        <label>3</label>
    </ligand>
</feature>
<feature type="binding site" evidence="2">
    <location>
        <position position="31"/>
    </location>
    <ligand>
        <name>Mg(2+)</name>
        <dbReference type="ChEBI" id="CHEBI:18420"/>
        <label>3</label>
    </ligand>
</feature>
<dbReference type="InterPro" id="IPR036676">
    <property type="entry name" value="PurM-like_C_sf"/>
</dbReference>
<keyword evidence="2" id="KW-0547">Nucleotide-binding</keyword>
<accession>A0AAW7XPQ0</accession>
<organism evidence="5 6">
    <name type="scientific">Neptunomonas phycophila</name>
    <dbReference type="NCBI Taxonomy" id="1572645"/>
    <lineage>
        <taxon>Bacteria</taxon>
        <taxon>Pseudomonadati</taxon>
        <taxon>Pseudomonadota</taxon>
        <taxon>Gammaproteobacteria</taxon>
        <taxon>Oceanospirillales</taxon>
        <taxon>Oceanospirillaceae</taxon>
        <taxon>Neptunomonas</taxon>
    </lineage>
</organism>
<feature type="binding site" evidence="2">
    <location>
        <position position="55"/>
    </location>
    <ligand>
        <name>substrate</name>
    </ligand>
</feature>
<evidence type="ECO:0000313" key="6">
    <source>
        <dbReference type="Proteomes" id="UP001169862"/>
    </source>
</evidence>